<evidence type="ECO:0000256" key="6">
    <source>
        <dbReference type="SAM" id="Phobius"/>
    </source>
</evidence>
<protein>
    <recommendedName>
        <fullName evidence="9">Golgi apyrase</fullName>
    </recommendedName>
</protein>
<comment type="similarity">
    <text evidence="1 5">Belongs to the GDA1/CD39 NTPase family.</text>
</comment>
<evidence type="ECO:0000313" key="8">
    <source>
        <dbReference type="Proteomes" id="UP001338582"/>
    </source>
</evidence>
<feature type="binding site" evidence="4">
    <location>
        <begin position="180"/>
        <end position="184"/>
    </location>
    <ligand>
        <name>ATP</name>
        <dbReference type="ChEBI" id="CHEBI:30616"/>
    </ligand>
</feature>
<dbReference type="GO" id="GO:0005794">
    <property type="term" value="C:Golgi apparatus"/>
    <property type="evidence" value="ECO:0007669"/>
    <property type="project" value="TreeGrafter"/>
</dbReference>
<dbReference type="Pfam" id="PF01150">
    <property type="entry name" value="GDA1_CD39"/>
    <property type="match status" value="1"/>
</dbReference>
<feature type="transmembrane region" description="Helical" evidence="6">
    <location>
        <begin position="485"/>
        <end position="502"/>
    </location>
</feature>
<dbReference type="GO" id="GO:0006256">
    <property type="term" value="P:UDP catabolic process"/>
    <property type="evidence" value="ECO:0007669"/>
    <property type="project" value="TreeGrafter"/>
</dbReference>
<dbReference type="PROSITE" id="PS01238">
    <property type="entry name" value="GDA1_CD39_NTPASE"/>
    <property type="match status" value="1"/>
</dbReference>
<dbReference type="Proteomes" id="UP001338582">
    <property type="component" value="Chromosome 4"/>
</dbReference>
<evidence type="ECO:0000256" key="3">
    <source>
        <dbReference type="PIRSR" id="PIRSR600407-1"/>
    </source>
</evidence>
<evidence type="ECO:0000256" key="5">
    <source>
        <dbReference type="RuleBase" id="RU003833"/>
    </source>
</evidence>
<evidence type="ECO:0008006" key="9">
    <source>
        <dbReference type="Google" id="ProtNLM"/>
    </source>
</evidence>
<dbReference type="GO" id="GO:0045134">
    <property type="term" value="F:UDP phosphatase activity"/>
    <property type="evidence" value="ECO:0007669"/>
    <property type="project" value="TreeGrafter"/>
</dbReference>
<dbReference type="GO" id="GO:0046036">
    <property type="term" value="P:CTP metabolic process"/>
    <property type="evidence" value="ECO:0007669"/>
    <property type="project" value="TreeGrafter"/>
</dbReference>
<evidence type="ECO:0000256" key="2">
    <source>
        <dbReference type="ARBA" id="ARBA00022801"/>
    </source>
</evidence>
<keyword evidence="8" id="KW-1185">Reference proteome</keyword>
<evidence type="ECO:0000313" key="7">
    <source>
        <dbReference type="EMBL" id="WPK26125.1"/>
    </source>
</evidence>
<reference evidence="7 8" key="1">
    <citation type="submission" date="2023-10" db="EMBL/GenBank/DDBJ databases">
        <title>Draft Genome Sequence of Candida saopaulonensis from a very Premature Infant with Sepsis.</title>
        <authorList>
            <person name="Ning Y."/>
            <person name="Dai R."/>
            <person name="Xiao M."/>
            <person name="Xu Y."/>
            <person name="Yan Q."/>
            <person name="Zhang L."/>
        </authorList>
    </citation>
    <scope>NUCLEOTIDE SEQUENCE [LARGE SCALE GENOMIC DNA]</scope>
    <source>
        <strain evidence="7 8">19XY460</strain>
    </source>
</reference>
<dbReference type="PANTHER" id="PTHR11782:SF121">
    <property type="entry name" value="NUCLEOSIDE-DIPHOSPHATASE MIG-23"/>
    <property type="match status" value="1"/>
</dbReference>
<dbReference type="GO" id="GO:0005524">
    <property type="term" value="F:ATP binding"/>
    <property type="evidence" value="ECO:0007669"/>
    <property type="project" value="UniProtKB-KW"/>
</dbReference>
<dbReference type="AlphaFoldDB" id="A0AAX4HC69"/>
<keyword evidence="6" id="KW-0472">Membrane</keyword>
<keyword evidence="6" id="KW-0812">Transmembrane</keyword>
<feature type="active site" description="Proton acceptor" evidence="3">
    <location>
        <position position="149"/>
    </location>
</feature>
<name>A0AAX4HC69_9ASCO</name>
<accession>A0AAX4HC69</accession>
<dbReference type="RefSeq" id="XP_062878507.1">
    <property type="nucleotide sequence ID" value="XM_063022437.1"/>
</dbReference>
<evidence type="ECO:0000256" key="4">
    <source>
        <dbReference type="PIRSR" id="PIRSR600407-2"/>
    </source>
</evidence>
<proteinExistence type="inferred from homology"/>
<keyword evidence="6" id="KW-1133">Transmembrane helix</keyword>
<keyword evidence="4" id="KW-0067">ATP-binding</keyword>
<dbReference type="GO" id="GO:0004382">
    <property type="term" value="F:GDP phosphatase activity"/>
    <property type="evidence" value="ECO:0007669"/>
    <property type="project" value="TreeGrafter"/>
</dbReference>
<dbReference type="Gene3D" id="3.30.420.150">
    <property type="entry name" value="Exopolyphosphatase. Domain 2"/>
    <property type="match status" value="1"/>
</dbReference>
<keyword evidence="2 5" id="KW-0378">Hydrolase</keyword>
<gene>
    <name evidence="7" type="ORF">PUMCH_003470</name>
</gene>
<dbReference type="GO" id="GO:0017111">
    <property type="term" value="F:ribonucleoside triphosphate phosphatase activity"/>
    <property type="evidence" value="ECO:0007669"/>
    <property type="project" value="TreeGrafter"/>
</dbReference>
<sequence>MVDYKYGVVIDSGSSGSRIMVYRWINPASAKDILPSELPDMYFDRVPVISLEDNWTTKITPGILTFGSKPKKVWNGHYRKLIQFAEGIVPAAQIPETPIYVLSTAGMRLLPEKQRSDVLHQTCKLIQRNSRFLLPDCSEHVKVIDGSTEGTYGWLALNYLMGLFNRHSTSESVGFLDMGGASTQIAFVPSEAEISKHDEDLATVVLRKNDGSSHTWRLFVETWLGFGANQARARHLNALINLYVGSNPVTKRKVIKDPCMPAGALLKDYEYQGQKYSIQGTGSYEQCLRDTYPLLMKHLPCKEDPCLFNGVHAPKMDFEKDKFVGISEYWYSANDIFHSGGEYNFHTFNEKVKTFCDSNWDTVRRNSKKGDYLKLPERALLDACFKATWVLNVLHEGFGLPRLNVDIKDPGEMETDKEVKKVHVPFKSAQSVDGKELSWTLGKILLVASSQIPTQDARPVGITGKSLVDIDYDSDDEISKNSIAVLWWWFFAFVIILALLRFERRRLRRFYSEVMNVAPRNVKPKFKNVLASLRNSSPEFLKPPILKIITYMEVQSQVEMDMRLEEGSARASPRIAPQQSFLRTRSSINLATDGQNPSLNLEFMNKPFLNPKTAASLYQQ</sequence>
<dbReference type="EMBL" id="CP138897">
    <property type="protein sequence ID" value="WPK26125.1"/>
    <property type="molecule type" value="Genomic_DNA"/>
</dbReference>
<dbReference type="Gene3D" id="3.30.420.40">
    <property type="match status" value="1"/>
</dbReference>
<evidence type="ECO:0000256" key="1">
    <source>
        <dbReference type="ARBA" id="ARBA00009283"/>
    </source>
</evidence>
<dbReference type="InterPro" id="IPR000407">
    <property type="entry name" value="GDA1_CD39_NTPase"/>
</dbReference>
<dbReference type="PANTHER" id="PTHR11782">
    <property type="entry name" value="ADENOSINE/GUANOSINE DIPHOSPHATASE"/>
    <property type="match status" value="1"/>
</dbReference>
<dbReference type="KEGG" id="asau:88174534"/>
<keyword evidence="4" id="KW-0547">Nucleotide-binding</keyword>
<organism evidence="7 8">
    <name type="scientific">Australozyma saopauloensis</name>
    <dbReference type="NCBI Taxonomy" id="291208"/>
    <lineage>
        <taxon>Eukaryota</taxon>
        <taxon>Fungi</taxon>
        <taxon>Dikarya</taxon>
        <taxon>Ascomycota</taxon>
        <taxon>Saccharomycotina</taxon>
        <taxon>Pichiomycetes</taxon>
        <taxon>Metschnikowiaceae</taxon>
        <taxon>Australozyma</taxon>
    </lineage>
</organism>
<dbReference type="GO" id="GO:0016020">
    <property type="term" value="C:membrane"/>
    <property type="evidence" value="ECO:0007669"/>
    <property type="project" value="TreeGrafter"/>
</dbReference>
<dbReference type="GeneID" id="88174534"/>